<comment type="caution">
    <text evidence="9">The sequence shown here is derived from an EMBL/GenBank/DDBJ whole genome shotgun (WGS) entry which is preliminary data.</text>
</comment>
<evidence type="ECO:0000256" key="2">
    <source>
        <dbReference type="ARBA" id="ARBA00008997"/>
    </source>
</evidence>
<dbReference type="Proteomes" id="UP001470230">
    <property type="component" value="Unassembled WGS sequence"/>
</dbReference>
<sequence>MNEDSKPFLDNAHRAELIHNIREINNSIRQKEESLILSQSPKKLTHLIQKTDELFPQIETPSAMSHDCETFRNITQIAVTQVSSVSLSSRSINLGNVRTKLINKFSNNAGDLDFEKIGEWAIRYSKMAPAATSFLFGLGKFQPIRRERSKTTRAHKDKIEDLKSVDLKEIKKNRANELVSRAKKLCEKLQKDGDTPLSTIITAKSSFARTVENAFDLAHLVRDGRVGISSGNGTILATASTEHIKTSDSRRQCVLHLRHIDYKKIINEPQPTQFQGDLDIDENE</sequence>
<dbReference type="PANTHER" id="PTHR16140">
    <property type="entry name" value="NON-STRUCTURAL MAINTENANCE OF CHROMOSOMES ELEMENT 4"/>
    <property type="match status" value="1"/>
</dbReference>
<dbReference type="InterPro" id="IPR027786">
    <property type="entry name" value="Nse4/EID"/>
</dbReference>
<comment type="subcellular location">
    <subcellularLocation>
        <location evidence="1 7">Nucleus</location>
    </subcellularLocation>
</comment>
<organism evidence="9 10">
    <name type="scientific">Tritrichomonas musculus</name>
    <dbReference type="NCBI Taxonomy" id="1915356"/>
    <lineage>
        <taxon>Eukaryota</taxon>
        <taxon>Metamonada</taxon>
        <taxon>Parabasalia</taxon>
        <taxon>Tritrichomonadida</taxon>
        <taxon>Tritrichomonadidae</taxon>
        <taxon>Tritrichomonas</taxon>
    </lineage>
</organism>
<reference evidence="9 10" key="1">
    <citation type="submission" date="2024-04" db="EMBL/GenBank/DDBJ databases">
        <title>Tritrichomonas musculus Genome.</title>
        <authorList>
            <person name="Alves-Ferreira E."/>
            <person name="Grigg M."/>
            <person name="Lorenzi H."/>
            <person name="Galac M."/>
        </authorList>
    </citation>
    <scope>NUCLEOTIDE SEQUENCE [LARGE SCALE GENOMIC DNA]</scope>
    <source>
        <strain evidence="9 10">EAF2021</strain>
    </source>
</reference>
<evidence type="ECO:0000259" key="8">
    <source>
        <dbReference type="Pfam" id="PF08743"/>
    </source>
</evidence>
<evidence type="ECO:0000256" key="7">
    <source>
        <dbReference type="RuleBase" id="RU365071"/>
    </source>
</evidence>
<dbReference type="PANTHER" id="PTHR16140:SF0">
    <property type="entry name" value="NON-STRUCTURAL MAINTENANCE OF CHROMOSOMES ELEMENT 4"/>
    <property type="match status" value="1"/>
</dbReference>
<evidence type="ECO:0000256" key="6">
    <source>
        <dbReference type="ARBA" id="ARBA00023242"/>
    </source>
</evidence>
<evidence type="ECO:0000256" key="3">
    <source>
        <dbReference type="ARBA" id="ARBA00022763"/>
    </source>
</evidence>
<evidence type="ECO:0000256" key="4">
    <source>
        <dbReference type="ARBA" id="ARBA00023172"/>
    </source>
</evidence>
<dbReference type="Pfam" id="PF08743">
    <property type="entry name" value="Nse4_C"/>
    <property type="match status" value="1"/>
</dbReference>
<dbReference type="InterPro" id="IPR014854">
    <property type="entry name" value="Nse4_C"/>
</dbReference>
<name>A0ABR2IBG8_9EUKA</name>
<protein>
    <recommendedName>
        <fullName evidence="7">Non-structural maintenance of chromosomes element 4</fullName>
    </recommendedName>
</protein>
<gene>
    <name evidence="9" type="ORF">M9Y10_012037</name>
</gene>
<evidence type="ECO:0000313" key="10">
    <source>
        <dbReference type="Proteomes" id="UP001470230"/>
    </source>
</evidence>
<feature type="domain" description="Non-structural maintenance of chromosome element 4 C-terminal" evidence="8">
    <location>
        <begin position="196"/>
        <end position="268"/>
    </location>
</feature>
<comment type="subunit">
    <text evidence="7">Component of the SMC5-SMC6 complex.</text>
</comment>
<keyword evidence="4 7" id="KW-0233">DNA recombination</keyword>
<keyword evidence="6 7" id="KW-0539">Nucleus</keyword>
<keyword evidence="3 7" id="KW-0227">DNA damage</keyword>
<evidence type="ECO:0000256" key="1">
    <source>
        <dbReference type="ARBA" id="ARBA00004123"/>
    </source>
</evidence>
<evidence type="ECO:0000256" key="5">
    <source>
        <dbReference type="ARBA" id="ARBA00023204"/>
    </source>
</evidence>
<evidence type="ECO:0000313" key="9">
    <source>
        <dbReference type="EMBL" id="KAK8860373.1"/>
    </source>
</evidence>
<keyword evidence="10" id="KW-1185">Reference proteome</keyword>
<comment type="similarity">
    <text evidence="2 7">Belongs to the NSE4 family.</text>
</comment>
<dbReference type="EMBL" id="JAPFFF010000018">
    <property type="protein sequence ID" value="KAK8860373.1"/>
    <property type="molecule type" value="Genomic_DNA"/>
</dbReference>
<comment type="function">
    <text evidence="7">Component of the SMC5-SMC6 complex, that promotes sister chromatid alignment after DNA damage and facilitates double-stranded DNA breaks (DSBs) repair via homologous recombination between sister chromatids.</text>
</comment>
<keyword evidence="5 7" id="KW-0234">DNA repair</keyword>
<accession>A0ABR2IBG8</accession>
<proteinExistence type="inferred from homology"/>